<dbReference type="Pfam" id="PF00248">
    <property type="entry name" value="Aldo_ket_red"/>
    <property type="match status" value="1"/>
</dbReference>
<dbReference type="RefSeq" id="WP_192783604.1">
    <property type="nucleotide sequence ID" value="NZ_JADBEK010000001.1"/>
</dbReference>
<organism evidence="3 4">
    <name type="scientific">Nonomuraea angiospora</name>
    <dbReference type="NCBI Taxonomy" id="46172"/>
    <lineage>
        <taxon>Bacteria</taxon>
        <taxon>Bacillati</taxon>
        <taxon>Actinomycetota</taxon>
        <taxon>Actinomycetes</taxon>
        <taxon>Streptosporangiales</taxon>
        <taxon>Streptosporangiaceae</taxon>
        <taxon>Nonomuraea</taxon>
    </lineage>
</organism>
<dbReference type="PRINTS" id="PR00069">
    <property type="entry name" value="ALDKETRDTASE"/>
</dbReference>
<keyword evidence="4" id="KW-1185">Reference proteome</keyword>
<dbReference type="InterPro" id="IPR036812">
    <property type="entry name" value="NAD(P)_OxRdtase_dom_sf"/>
</dbReference>
<dbReference type="PANTHER" id="PTHR43364">
    <property type="entry name" value="NADH-SPECIFIC METHYLGLYOXAL REDUCTASE-RELATED"/>
    <property type="match status" value="1"/>
</dbReference>
<accession>A0ABR9LNW7</accession>
<evidence type="ECO:0000256" key="1">
    <source>
        <dbReference type="ARBA" id="ARBA00023002"/>
    </source>
</evidence>
<protein>
    <submittedName>
        <fullName evidence="3">Aryl-alcohol dehydrogenase-like predicted oxidoreductase</fullName>
    </submittedName>
</protein>
<reference evidence="3 4" key="1">
    <citation type="submission" date="2020-10" db="EMBL/GenBank/DDBJ databases">
        <title>Sequencing the genomes of 1000 actinobacteria strains.</title>
        <authorList>
            <person name="Klenk H.-P."/>
        </authorList>
    </citation>
    <scope>NUCLEOTIDE SEQUENCE [LARGE SCALE GENOMIC DNA]</scope>
    <source>
        <strain evidence="3 4">DSM 43173</strain>
    </source>
</reference>
<sequence>MKYRSLGRSGMKVSTLCVGGQYFGRAGVTGNDEAERIIGTALDAGVNFIDTADVYGASEEIIGDCLKRSGRRDDVVIGTKFGVKGMGSDPNSKGGSRRWMIRAVEGSLRRLQTDYIDLYQYYRPDKATDIDETLSALSDLVSSGKVRVVGCSTFPPEMIVEAQWSSQRDGYVRFRSEQSPYSIFARAGEAHQFATCERYGMGVIAWGALNGGWLSGGYRPGRPFPALSRAARNGVDPEHPGVRRKLELVAELTKLADENGLSLPAIAVAFVLEHPAVSSAIVGARTVEQFQQVLAGADVRLSPAVLDRIDELVPAGTNVDASPGASLSSNRGDMGFTAEPIREVSLRRRPRF</sequence>
<proteinExistence type="predicted"/>
<dbReference type="Gene3D" id="3.20.20.100">
    <property type="entry name" value="NADP-dependent oxidoreductase domain"/>
    <property type="match status" value="1"/>
</dbReference>
<evidence type="ECO:0000313" key="4">
    <source>
        <dbReference type="Proteomes" id="UP000633509"/>
    </source>
</evidence>
<evidence type="ECO:0000313" key="3">
    <source>
        <dbReference type="EMBL" id="MBE1582302.1"/>
    </source>
</evidence>
<dbReference type="InterPro" id="IPR050523">
    <property type="entry name" value="AKR_Detox_Biosynth"/>
</dbReference>
<dbReference type="SUPFAM" id="SSF51430">
    <property type="entry name" value="NAD(P)-linked oxidoreductase"/>
    <property type="match status" value="1"/>
</dbReference>
<dbReference type="Proteomes" id="UP000633509">
    <property type="component" value="Unassembled WGS sequence"/>
</dbReference>
<gene>
    <name evidence="3" type="ORF">H4W80_000560</name>
</gene>
<comment type="caution">
    <text evidence="3">The sequence shown here is derived from an EMBL/GenBank/DDBJ whole genome shotgun (WGS) entry which is preliminary data.</text>
</comment>
<evidence type="ECO:0000259" key="2">
    <source>
        <dbReference type="Pfam" id="PF00248"/>
    </source>
</evidence>
<dbReference type="InterPro" id="IPR023210">
    <property type="entry name" value="NADP_OxRdtase_dom"/>
</dbReference>
<keyword evidence="1" id="KW-0560">Oxidoreductase</keyword>
<feature type="domain" description="NADP-dependent oxidoreductase" evidence="2">
    <location>
        <begin position="16"/>
        <end position="312"/>
    </location>
</feature>
<name>A0ABR9LNW7_9ACTN</name>
<dbReference type="PANTHER" id="PTHR43364:SF4">
    <property type="entry name" value="NAD(P)-LINKED OXIDOREDUCTASE SUPERFAMILY PROTEIN"/>
    <property type="match status" value="1"/>
</dbReference>
<dbReference type="InterPro" id="IPR020471">
    <property type="entry name" value="AKR"/>
</dbReference>
<dbReference type="EMBL" id="JADBEK010000001">
    <property type="protein sequence ID" value="MBE1582302.1"/>
    <property type="molecule type" value="Genomic_DNA"/>
</dbReference>